<feature type="region of interest" description="Disordered" evidence="1">
    <location>
        <begin position="414"/>
        <end position="470"/>
    </location>
</feature>
<feature type="compositionally biased region" description="Basic and acidic residues" evidence="1">
    <location>
        <begin position="129"/>
        <end position="143"/>
    </location>
</feature>
<comment type="caution">
    <text evidence="2">The sequence shown here is derived from an EMBL/GenBank/DDBJ whole genome shotgun (WGS) entry which is preliminary data.</text>
</comment>
<protein>
    <submittedName>
        <fullName evidence="2">Uncharacterized protein</fullName>
    </submittedName>
</protein>
<feature type="compositionally biased region" description="Low complexity" evidence="1">
    <location>
        <begin position="1"/>
        <end position="19"/>
    </location>
</feature>
<name>A0ABD3P1U6_9STRA</name>
<evidence type="ECO:0000256" key="1">
    <source>
        <dbReference type="SAM" id="MobiDB-lite"/>
    </source>
</evidence>
<reference evidence="2 3" key="1">
    <citation type="journal article" date="2020" name="G3 (Bethesda)">
        <title>Improved Reference Genome for Cyclotella cryptica CCMP332, a Model for Cell Wall Morphogenesis, Salinity Adaptation, and Lipid Production in Diatoms (Bacillariophyta).</title>
        <authorList>
            <person name="Roberts W.R."/>
            <person name="Downey K.M."/>
            <person name="Ruck E.C."/>
            <person name="Traller J.C."/>
            <person name="Alverson A.J."/>
        </authorList>
    </citation>
    <scope>NUCLEOTIDE SEQUENCE [LARGE SCALE GENOMIC DNA]</scope>
    <source>
        <strain evidence="2 3">CCMP332</strain>
    </source>
</reference>
<sequence length="560" mass="62344">MTPRPTSSDPDSNNRPSSTAPFHSRSARQQTFYQPSVYNFTCRGAFHVQPRPDAKDGDGNGLSDDREATRIEDGMESDIEQALRDAFVCKGIQTKLRHVADYPLARSKDEAIRWFGGQPVGIEVYAKPNDPKVTDGRSNDSRQKINPNKSPKKQEEGPRQVAFSSYGTTQVNVLTVREVPVLPVTDANRQKMNDPFAGFGPLSPSGMMNPFGSIFGGFFGGGAFDPLGENETGDNAEPNTPINNGWMRASRSVSSSTRTHRDENGKRIVTTVTKTTIVDAEGNRRTETETTTRHLDDGGRVETKKVVHNDKNNALKKWDNTAPTNDKPKDQESSSVAATAAKTINPSEEVVMISSNCLFGLAVTDSKSDEPNDPGVPKLGDASKWRTTEYLFRLGRFIPPFAVVSQYYNDKEEVERRRQQHQKEYDEKRQRQKKGRLEKSSERADSSDSDSEAAEDKSKGSNTLFPLPSNLPIDNSRARYYLARIDEQMEKNINMMKIVLGEMLKPEFTRKVYDSGKKIYENMGPTAERTGKLMKDVFNMWVGGSIGWDDGGDSGGGRKR</sequence>
<feature type="region of interest" description="Disordered" evidence="1">
    <location>
        <begin position="125"/>
        <end position="160"/>
    </location>
</feature>
<feature type="compositionally biased region" description="Basic and acidic residues" evidence="1">
    <location>
        <begin position="414"/>
        <end position="446"/>
    </location>
</feature>
<keyword evidence="3" id="KW-1185">Reference proteome</keyword>
<evidence type="ECO:0000313" key="3">
    <source>
        <dbReference type="Proteomes" id="UP001516023"/>
    </source>
</evidence>
<accession>A0ABD3P1U6</accession>
<proteinExistence type="predicted"/>
<dbReference type="Proteomes" id="UP001516023">
    <property type="component" value="Unassembled WGS sequence"/>
</dbReference>
<feature type="region of interest" description="Disordered" evidence="1">
    <location>
        <begin position="1"/>
        <end position="28"/>
    </location>
</feature>
<dbReference type="EMBL" id="JABMIG020000308">
    <property type="protein sequence ID" value="KAL3781699.1"/>
    <property type="molecule type" value="Genomic_DNA"/>
</dbReference>
<evidence type="ECO:0000313" key="2">
    <source>
        <dbReference type="EMBL" id="KAL3781699.1"/>
    </source>
</evidence>
<dbReference type="AlphaFoldDB" id="A0ABD3P1U6"/>
<gene>
    <name evidence="2" type="ORF">HJC23_009917</name>
</gene>
<organism evidence="2 3">
    <name type="scientific">Cyclotella cryptica</name>
    <dbReference type="NCBI Taxonomy" id="29204"/>
    <lineage>
        <taxon>Eukaryota</taxon>
        <taxon>Sar</taxon>
        <taxon>Stramenopiles</taxon>
        <taxon>Ochrophyta</taxon>
        <taxon>Bacillariophyta</taxon>
        <taxon>Coscinodiscophyceae</taxon>
        <taxon>Thalassiosirophycidae</taxon>
        <taxon>Stephanodiscales</taxon>
        <taxon>Stephanodiscaceae</taxon>
        <taxon>Cyclotella</taxon>
    </lineage>
</organism>
<feature type="compositionally biased region" description="Basic and acidic residues" evidence="1">
    <location>
        <begin position="50"/>
        <end position="66"/>
    </location>
</feature>
<feature type="region of interest" description="Disordered" evidence="1">
    <location>
        <begin position="311"/>
        <end position="338"/>
    </location>
</feature>
<feature type="region of interest" description="Disordered" evidence="1">
    <location>
        <begin position="47"/>
        <end position="66"/>
    </location>
</feature>